<dbReference type="InterPro" id="IPR032823">
    <property type="entry name" value="BCA_ABC_TP_C"/>
</dbReference>
<proteinExistence type="predicted"/>
<dbReference type="EMBL" id="JAMQAW010000011">
    <property type="protein sequence ID" value="MCM2389636.1"/>
    <property type="molecule type" value="Genomic_DNA"/>
</dbReference>
<gene>
    <name evidence="5" type="ORF">NBG84_15280</name>
</gene>
<evidence type="ECO:0000256" key="2">
    <source>
        <dbReference type="ARBA" id="ARBA00022741"/>
    </source>
</evidence>
<name>A0ABT0UQW0_9ACTN</name>
<dbReference type="PANTHER" id="PTHR45772">
    <property type="entry name" value="CONSERVED COMPONENT OF ABC TRANSPORTER FOR NATURAL AMINO ACIDS-RELATED"/>
    <property type="match status" value="1"/>
</dbReference>
<reference evidence="5" key="1">
    <citation type="submission" date="2022-06" db="EMBL/GenBank/DDBJ databases">
        <title>Genome public.</title>
        <authorList>
            <person name="Sun Q."/>
        </authorList>
    </citation>
    <scope>NUCLEOTIDE SEQUENCE</scope>
    <source>
        <strain evidence="5">CWNU-1</strain>
    </source>
</reference>
<dbReference type="Gene3D" id="3.40.50.300">
    <property type="entry name" value="P-loop containing nucleotide triphosphate hydrolases"/>
    <property type="match status" value="1"/>
</dbReference>
<dbReference type="InterPro" id="IPR003593">
    <property type="entry name" value="AAA+_ATPase"/>
</dbReference>
<comment type="caution">
    <text evidence="5">The sequence shown here is derived from an EMBL/GenBank/DDBJ whole genome shotgun (WGS) entry which is preliminary data.</text>
</comment>
<feature type="domain" description="ABC transporter" evidence="4">
    <location>
        <begin position="5"/>
        <end position="239"/>
    </location>
</feature>
<evidence type="ECO:0000256" key="3">
    <source>
        <dbReference type="ARBA" id="ARBA00022840"/>
    </source>
</evidence>
<dbReference type="SUPFAM" id="SSF52540">
    <property type="entry name" value="P-loop containing nucleoside triphosphate hydrolases"/>
    <property type="match status" value="1"/>
</dbReference>
<dbReference type="RefSeq" id="WP_250919974.1">
    <property type="nucleotide sequence ID" value="NZ_JAMQAW010000011.1"/>
</dbReference>
<dbReference type="CDD" id="cd03219">
    <property type="entry name" value="ABC_Mj1267_LivG_branched"/>
    <property type="match status" value="1"/>
</dbReference>
<keyword evidence="2" id="KW-0547">Nucleotide-binding</keyword>
<evidence type="ECO:0000313" key="6">
    <source>
        <dbReference type="Proteomes" id="UP001431429"/>
    </source>
</evidence>
<evidence type="ECO:0000259" key="4">
    <source>
        <dbReference type="PROSITE" id="PS50893"/>
    </source>
</evidence>
<evidence type="ECO:0000256" key="1">
    <source>
        <dbReference type="ARBA" id="ARBA00022448"/>
    </source>
</evidence>
<sequence>MTPLLRVHDTTVRFGGTVAVDHVSLDVAPGSIVGLIGPNGAGKTTLFNVVAGIQAADTGRVELAGQDITHARPHIRAQLGLARTFQRLETFGTLTARENILVGAEAHRGWDRSVQPQAVAAELIDTLGLGPVAGRRADSLPTGTQRLIELGRALAMRPQLLLLDEASSGLSAYETEQTAELLRRLAGEGLTIVLVEHDMSFVMELCDRIAMLDRGVLVAEGTPEEVRTVPAVLEAYLGTAAGGGS</sequence>
<keyword evidence="6" id="KW-1185">Reference proteome</keyword>
<keyword evidence="3 5" id="KW-0067">ATP-binding</keyword>
<dbReference type="Pfam" id="PF12399">
    <property type="entry name" value="BCA_ABC_TP_C"/>
    <property type="match status" value="1"/>
</dbReference>
<dbReference type="SMART" id="SM00382">
    <property type="entry name" value="AAA"/>
    <property type="match status" value="1"/>
</dbReference>
<dbReference type="GO" id="GO:0005524">
    <property type="term" value="F:ATP binding"/>
    <property type="evidence" value="ECO:0007669"/>
    <property type="project" value="UniProtKB-KW"/>
</dbReference>
<dbReference type="PANTHER" id="PTHR45772:SF2">
    <property type="entry name" value="ABC TRANSPORTER ATP-BINDING PROTEIN"/>
    <property type="match status" value="1"/>
</dbReference>
<accession>A0ABT0UQW0</accession>
<keyword evidence="1" id="KW-0813">Transport</keyword>
<dbReference type="Pfam" id="PF00005">
    <property type="entry name" value="ABC_tran"/>
    <property type="match status" value="1"/>
</dbReference>
<protein>
    <submittedName>
        <fullName evidence="5">ABC transporter ATP-binding protein</fullName>
    </submittedName>
</protein>
<dbReference type="InterPro" id="IPR003439">
    <property type="entry name" value="ABC_transporter-like_ATP-bd"/>
</dbReference>
<dbReference type="InterPro" id="IPR051120">
    <property type="entry name" value="ABC_AA/LPS_Transport"/>
</dbReference>
<dbReference type="InterPro" id="IPR027417">
    <property type="entry name" value="P-loop_NTPase"/>
</dbReference>
<organism evidence="5 6">
    <name type="scientific">Streptomyces albipurpureus</name>
    <dbReference type="NCBI Taxonomy" id="2897419"/>
    <lineage>
        <taxon>Bacteria</taxon>
        <taxon>Bacillati</taxon>
        <taxon>Actinomycetota</taxon>
        <taxon>Actinomycetes</taxon>
        <taxon>Kitasatosporales</taxon>
        <taxon>Streptomycetaceae</taxon>
        <taxon>Streptomyces</taxon>
    </lineage>
</organism>
<dbReference type="Proteomes" id="UP001431429">
    <property type="component" value="Unassembled WGS sequence"/>
</dbReference>
<dbReference type="PROSITE" id="PS50893">
    <property type="entry name" value="ABC_TRANSPORTER_2"/>
    <property type="match status" value="1"/>
</dbReference>
<evidence type="ECO:0000313" key="5">
    <source>
        <dbReference type="EMBL" id="MCM2389636.1"/>
    </source>
</evidence>